<dbReference type="AlphaFoldDB" id="A0A2K9NSX5"/>
<evidence type="ECO:0000313" key="3">
    <source>
        <dbReference type="Proteomes" id="UP000235584"/>
    </source>
</evidence>
<dbReference type="GO" id="GO:0000160">
    <property type="term" value="P:phosphorelay signal transduction system"/>
    <property type="evidence" value="ECO:0007669"/>
    <property type="project" value="InterPro"/>
</dbReference>
<dbReference type="Pfam" id="PF00072">
    <property type="entry name" value="Response_reg"/>
    <property type="match status" value="1"/>
</dbReference>
<dbReference type="InterPro" id="IPR001789">
    <property type="entry name" value="Sig_transdc_resp-reg_receiver"/>
</dbReference>
<dbReference type="RefSeq" id="WP_102243911.1">
    <property type="nucleotide sequence ID" value="NZ_CP025704.1"/>
</dbReference>
<dbReference type="Gene3D" id="3.40.50.2300">
    <property type="match status" value="1"/>
</dbReference>
<protein>
    <submittedName>
        <fullName evidence="2">Uncharacterized protein</fullName>
    </submittedName>
</protein>
<evidence type="ECO:0000256" key="1">
    <source>
        <dbReference type="ARBA" id="ARBA00022553"/>
    </source>
</evidence>
<dbReference type="PANTHER" id="PTHR44591:SF3">
    <property type="entry name" value="RESPONSE REGULATORY DOMAIN-CONTAINING PROTEIN"/>
    <property type="match status" value="1"/>
</dbReference>
<dbReference type="PROSITE" id="PS50110">
    <property type="entry name" value="RESPONSE_REGULATORY"/>
    <property type="match status" value="1"/>
</dbReference>
<proteinExistence type="predicted"/>
<dbReference type="PANTHER" id="PTHR44591">
    <property type="entry name" value="STRESS RESPONSE REGULATOR PROTEIN 1"/>
    <property type="match status" value="1"/>
</dbReference>
<keyword evidence="1" id="KW-0597">Phosphoprotein</keyword>
<evidence type="ECO:0000313" key="2">
    <source>
        <dbReference type="EMBL" id="AUN98620.1"/>
    </source>
</evidence>
<dbReference type="Proteomes" id="UP000235584">
    <property type="component" value="Chromosome"/>
</dbReference>
<reference evidence="2 3" key="1">
    <citation type="submission" date="2018-01" db="EMBL/GenBank/DDBJ databases">
        <title>Complete genome sequence of Bacteriovorax stolpii DSM12778.</title>
        <authorList>
            <person name="Tang B."/>
            <person name="Chang J."/>
        </authorList>
    </citation>
    <scope>NUCLEOTIDE SEQUENCE [LARGE SCALE GENOMIC DNA]</scope>
    <source>
        <strain evidence="2 3">DSM 12778</strain>
    </source>
</reference>
<gene>
    <name evidence="2" type="ORF">C0V70_11005</name>
</gene>
<dbReference type="InterPro" id="IPR011006">
    <property type="entry name" value="CheY-like_superfamily"/>
</dbReference>
<organism evidence="2 3">
    <name type="scientific">Bacteriovorax stolpii</name>
    <name type="common">Bdellovibrio stolpii</name>
    <dbReference type="NCBI Taxonomy" id="960"/>
    <lineage>
        <taxon>Bacteria</taxon>
        <taxon>Pseudomonadati</taxon>
        <taxon>Bdellovibrionota</taxon>
        <taxon>Bacteriovoracia</taxon>
        <taxon>Bacteriovoracales</taxon>
        <taxon>Bacteriovoracaceae</taxon>
        <taxon>Bacteriovorax</taxon>
    </lineage>
</organism>
<dbReference type="OrthoDB" id="5288940at2"/>
<name>A0A2K9NSX5_BACTC</name>
<dbReference type="SMART" id="SM00448">
    <property type="entry name" value="REC"/>
    <property type="match status" value="1"/>
</dbReference>
<dbReference type="InterPro" id="IPR050595">
    <property type="entry name" value="Bact_response_regulator"/>
</dbReference>
<dbReference type="KEGG" id="bsto:C0V70_11005"/>
<dbReference type="EMBL" id="CP025704">
    <property type="protein sequence ID" value="AUN98620.1"/>
    <property type="molecule type" value="Genomic_DNA"/>
</dbReference>
<accession>A0A2K9NSX5</accession>
<sequence length="123" mass="13704">MSIVPILLIVDDNPDLLEMYEEILQIPGVKTVGLTSGASALDFCKSNPGVQVIVSDSNMGEMSGMELLSNLRSYYQTMPVFYLFTGAFDIREEEVKEAGGHGLILKPFDLDEILERIKKDIKF</sequence>
<keyword evidence="3" id="KW-1185">Reference proteome</keyword>
<dbReference type="SUPFAM" id="SSF52172">
    <property type="entry name" value="CheY-like"/>
    <property type="match status" value="1"/>
</dbReference>